<name>A0ACB7RPQ6_HYAAI</name>
<proteinExistence type="predicted"/>
<organism evidence="1 2">
    <name type="scientific">Hyalomma asiaticum</name>
    <name type="common">Tick</name>
    <dbReference type="NCBI Taxonomy" id="266040"/>
    <lineage>
        <taxon>Eukaryota</taxon>
        <taxon>Metazoa</taxon>
        <taxon>Ecdysozoa</taxon>
        <taxon>Arthropoda</taxon>
        <taxon>Chelicerata</taxon>
        <taxon>Arachnida</taxon>
        <taxon>Acari</taxon>
        <taxon>Parasitiformes</taxon>
        <taxon>Ixodida</taxon>
        <taxon>Ixodoidea</taxon>
        <taxon>Ixodidae</taxon>
        <taxon>Hyalomminae</taxon>
        <taxon>Hyalomma</taxon>
    </lineage>
</organism>
<sequence length="387" mass="41130">MPPRPRHRRTPSMPTVLGPPPSELMKLTEERLRQHYAVGGNSLCIVDSWRGTQAAAATPAFTSAEVPELSAPVETQLSPVTAATPTSTSKAPPPLLGATTAPSIGPLDLPAAHVPLPSSDTEEDGMDVATCRKRCRDDVSDDDDAPCPPRKTAASEDDPAGEGHLEACDDIAGSLSTPPCEPEPTLSPSYCGDSFPASDRVPIANPAIEAADYLVELPADEPGPTESAPRCPSPRRGSLCRLQTSSAMPRPPRRLLSPKRRRRRTRSAGVPRPLLCHCRTPPQHLRPSLRHRRPSNSLTTAASPTYRPAAAEEGDFIEVLSKTARRRAKAEVTIPKDAAVVGTAMFRPSVPGGSFKQASRLALAARPLGMGGSLRGAGKHPPQHRRG</sequence>
<keyword evidence="2" id="KW-1185">Reference proteome</keyword>
<evidence type="ECO:0000313" key="1">
    <source>
        <dbReference type="EMBL" id="KAH6923864.1"/>
    </source>
</evidence>
<dbReference type="Proteomes" id="UP000821845">
    <property type="component" value="Chromosome 8"/>
</dbReference>
<protein>
    <submittedName>
        <fullName evidence="1">Uncharacterized protein</fullName>
    </submittedName>
</protein>
<dbReference type="EMBL" id="CM023488">
    <property type="protein sequence ID" value="KAH6923864.1"/>
    <property type="molecule type" value="Genomic_DNA"/>
</dbReference>
<reference evidence="1" key="1">
    <citation type="submission" date="2020-05" db="EMBL/GenBank/DDBJ databases">
        <title>Large-scale comparative analyses of tick genomes elucidate their genetic diversity and vector capacities.</title>
        <authorList>
            <person name="Jia N."/>
            <person name="Wang J."/>
            <person name="Shi W."/>
            <person name="Du L."/>
            <person name="Sun Y."/>
            <person name="Zhan W."/>
            <person name="Jiang J."/>
            <person name="Wang Q."/>
            <person name="Zhang B."/>
            <person name="Ji P."/>
            <person name="Sakyi L.B."/>
            <person name="Cui X."/>
            <person name="Yuan T."/>
            <person name="Jiang B."/>
            <person name="Yang W."/>
            <person name="Lam T.T.-Y."/>
            <person name="Chang Q."/>
            <person name="Ding S."/>
            <person name="Wang X."/>
            <person name="Zhu J."/>
            <person name="Ruan X."/>
            <person name="Zhao L."/>
            <person name="Wei J."/>
            <person name="Que T."/>
            <person name="Du C."/>
            <person name="Cheng J."/>
            <person name="Dai P."/>
            <person name="Han X."/>
            <person name="Huang E."/>
            <person name="Gao Y."/>
            <person name="Liu J."/>
            <person name="Shao H."/>
            <person name="Ye R."/>
            <person name="Li L."/>
            <person name="Wei W."/>
            <person name="Wang X."/>
            <person name="Wang C."/>
            <person name="Yang T."/>
            <person name="Huo Q."/>
            <person name="Li W."/>
            <person name="Guo W."/>
            <person name="Chen H."/>
            <person name="Zhou L."/>
            <person name="Ni X."/>
            <person name="Tian J."/>
            <person name="Zhou Y."/>
            <person name="Sheng Y."/>
            <person name="Liu T."/>
            <person name="Pan Y."/>
            <person name="Xia L."/>
            <person name="Li J."/>
            <person name="Zhao F."/>
            <person name="Cao W."/>
        </authorList>
    </citation>
    <scope>NUCLEOTIDE SEQUENCE</scope>
    <source>
        <strain evidence="1">Hyas-2018</strain>
    </source>
</reference>
<evidence type="ECO:0000313" key="2">
    <source>
        <dbReference type="Proteomes" id="UP000821845"/>
    </source>
</evidence>
<comment type="caution">
    <text evidence="1">The sequence shown here is derived from an EMBL/GenBank/DDBJ whole genome shotgun (WGS) entry which is preliminary data.</text>
</comment>
<accession>A0ACB7RPQ6</accession>
<gene>
    <name evidence="1" type="ORF">HPB50_008271</name>
</gene>